<name>A0A9N9CRG2_9GLOM</name>
<comment type="caution">
    <text evidence="1">The sequence shown here is derived from an EMBL/GenBank/DDBJ whole genome shotgun (WGS) entry which is preliminary data.</text>
</comment>
<organism evidence="1 2">
    <name type="scientific">Ambispora gerdemannii</name>
    <dbReference type="NCBI Taxonomy" id="144530"/>
    <lineage>
        <taxon>Eukaryota</taxon>
        <taxon>Fungi</taxon>
        <taxon>Fungi incertae sedis</taxon>
        <taxon>Mucoromycota</taxon>
        <taxon>Glomeromycotina</taxon>
        <taxon>Glomeromycetes</taxon>
        <taxon>Archaeosporales</taxon>
        <taxon>Ambisporaceae</taxon>
        <taxon>Ambispora</taxon>
    </lineage>
</organism>
<protein>
    <submittedName>
        <fullName evidence="1">507_t:CDS:1</fullName>
    </submittedName>
</protein>
<reference evidence="1" key="1">
    <citation type="submission" date="2021-06" db="EMBL/GenBank/DDBJ databases">
        <authorList>
            <person name="Kallberg Y."/>
            <person name="Tangrot J."/>
            <person name="Rosling A."/>
        </authorList>
    </citation>
    <scope>NUCLEOTIDE SEQUENCE</scope>
    <source>
        <strain evidence="1">MT106</strain>
    </source>
</reference>
<dbReference type="Proteomes" id="UP000789831">
    <property type="component" value="Unassembled WGS sequence"/>
</dbReference>
<accession>A0A9N9CRG2</accession>
<keyword evidence="2" id="KW-1185">Reference proteome</keyword>
<dbReference type="EMBL" id="CAJVPL010002436">
    <property type="protein sequence ID" value="CAG8610278.1"/>
    <property type="molecule type" value="Genomic_DNA"/>
</dbReference>
<evidence type="ECO:0000313" key="2">
    <source>
        <dbReference type="Proteomes" id="UP000789831"/>
    </source>
</evidence>
<evidence type="ECO:0000313" key="1">
    <source>
        <dbReference type="EMBL" id="CAG8610278.1"/>
    </source>
</evidence>
<sequence>MAVLKSTDFPAINKKQIDTTGRHSIFQIHCKEILTDEDIQLLEAHLEKIDQKLAKLTTIVEPIPNKELLLMQPLNAKHSKFSFLNIDVLLKLSKNLGNNSMLSKETEEYDKFSI</sequence>
<dbReference type="AlphaFoldDB" id="A0A9N9CRG2"/>
<proteinExistence type="predicted"/>
<dbReference type="OrthoDB" id="10450587at2759"/>
<gene>
    <name evidence="1" type="ORF">AGERDE_LOCUS9557</name>
</gene>